<reference evidence="2" key="1">
    <citation type="submission" date="2020-11" db="EMBL/GenBank/DDBJ databases">
        <authorList>
            <consortium name="DOE Joint Genome Institute"/>
            <person name="Ahrendt S."/>
            <person name="Riley R."/>
            <person name="Andreopoulos W."/>
            <person name="Labutti K."/>
            <person name="Pangilinan J."/>
            <person name="Ruiz-Duenas F.J."/>
            <person name="Barrasa J.M."/>
            <person name="Sanchez-Garcia M."/>
            <person name="Camarero S."/>
            <person name="Miyauchi S."/>
            <person name="Serrano A."/>
            <person name="Linde D."/>
            <person name="Babiker R."/>
            <person name="Drula E."/>
            <person name="Ayuso-Fernandez I."/>
            <person name="Pacheco R."/>
            <person name="Padilla G."/>
            <person name="Ferreira P."/>
            <person name="Barriuso J."/>
            <person name="Kellner H."/>
            <person name="Castanera R."/>
            <person name="Alfaro M."/>
            <person name="Ramirez L."/>
            <person name="Pisabarro A.G."/>
            <person name="Kuo A."/>
            <person name="Tritt A."/>
            <person name="Lipzen A."/>
            <person name="He G."/>
            <person name="Yan M."/>
            <person name="Ng V."/>
            <person name="Cullen D."/>
            <person name="Martin F."/>
            <person name="Rosso M.-N."/>
            <person name="Henrissat B."/>
            <person name="Hibbett D."/>
            <person name="Martinez A.T."/>
            <person name="Grigoriev I.V."/>
        </authorList>
    </citation>
    <scope>NUCLEOTIDE SEQUENCE</scope>
    <source>
        <strain evidence="2">MF-IS2</strain>
    </source>
</reference>
<protein>
    <recommendedName>
        <fullName evidence="1">Hydantoinase A/oxoprolinase domain-containing protein</fullName>
    </recommendedName>
</protein>
<accession>A0A9P5XBZ6</accession>
<name>A0A9P5XBZ6_9AGAR</name>
<dbReference type="OrthoDB" id="3643at2759"/>
<feature type="non-terminal residue" evidence="2">
    <location>
        <position position="1"/>
    </location>
</feature>
<dbReference type="GO" id="GO:0016787">
    <property type="term" value="F:hydrolase activity"/>
    <property type="evidence" value="ECO:0007669"/>
    <property type="project" value="InterPro"/>
</dbReference>
<sequence length="130" mass="14634">IPDYFPKIFGKSEKELLDIDASGVLFEKIAEEINASHKGTLSLDKIVYGTSARLFFLVFDEKNTNVVMQRTYQSFQRDYAQAHMCVCALTEARRHNLACLSNRQSSGIKTILIHRCSSILSAYGLALANR</sequence>
<dbReference type="Proteomes" id="UP000807342">
    <property type="component" value="Unassembled WGS sequence"/>
</dbReference>
<evidence type="ECO:0000313" key="2">
    <source>
        <dbReference type="EMBL" id="KAF9447915.1"/>
    </source>
</evidence>
<gene>
    <name evidence="2" type="ORF">P691DRAFT_819052</name>
</gene>
<dbReference type="EMBL" id="MU151180">
    <property type="protein sequence ID" value="KAF9447915.1"/>
    <property type="molecule type" value="Genomic_DNA"/>
</dbReference>
<proteinExistence type="predicted"/>
<keyword evidence="3" id="KW-1185">Reference proteome</keyword>
<dbReference type="InterPro" id="IPR002821">
    <property type="entry name" value="Hydantoinase_A"/>
</dbReference>
<evidence type="ECO:0000313" key="3">
    <source>
        <dbReference type="Proteomes" id="UP000807342"/>
    </source>
</evidence>
<dbReference type="AlphaFoldDB" id="A0A9P5XBZ6"/>
<dbReference type="Pfam" id="PF01968">
    <property type="entry name" value="Hydantoinase_A"/>
    <property type="match status" value="1"/>
</dbReference>
<feature type="domain" description="Hydantoinase A/oxoprolinase" evidence="1">
    <location>
        <begin position="2"/>
        <end position="129"/>
    </location>
</feature>
<organism evidence="2 3">
    <name type="scientific">Macrolepiota fuliginosa MF-IS2</name>
    <dbReference type="NCBI Taxonomy" id="1400762"/>
    <lineage>
        <taxon>Eukaryota</taxon>
        <taxon>Fungi</taxon>
        <taxon>Dikarya</taxon>
        <taxon>Basidiomycota</taxon>
        <taxon>Agaricomycotina</taxon>
        <taxon>Agaricomycetes</taxon>
        <taxon>Agaricomycetidae</taxon>
        <taxon>Agaricales</taxon>
        <taxon>Agaricineae</taxon>
        <taxon>Agaricaceae</taxon>
        <taxon>Macrolepiota</taxon>
    </lineage>
</organism>
<comment type="caution">
    <text evidence="2">The sequence shown here is derived from an EMBL/GenBank/DDBJ whole genome shotgun (WGS) entry which is preliminary data.</text>
</comment>
<evidence type="ECO:0000259" key="1">
    <source>
        <dbReference type="Pfam" id="PF01968"/>
    </source>
</evidence>